<feature type="repeat" description="ANK" evidence="3">
    <location>
        <begin position="384"/>
        <end position="420"/>
    </location>
</feature>
<gene>
    <name evidence="4" type="ORF">WA026_014988</name>
</gene>
<feature type="repeat" description="ANK" evidence="3">
    <location>
        <begin position="87"/>
        <end position="119"/>
    </location>
</feature>
<dbReference type="InterPro" id="IPR036770">
    <property type="entry name" value="Ankyrin_rpt-contain_sf"/>
</dbReference>
<name>A0AAW1U750_9CUCU</name>
<feature type="repeat" description="ANK" evidence="3">
    <location>
        <begin position="170"/>
        <end position="213"/>
    </location>
</feature>
<dbReference type="AlphaFoldDB" id="A0AAW1U750"/>
<keyword evidence="1" id="KW-0677">Repeat</keyword>
<feature type="repeat" description="ANK" evidence="3">
    <location>
        <begin position="351"/>
        <end position="383"/>
    </location>
</feature>
<feature type="repeat" description="ANK" evidence="3">
    <location>
        <begin position="45"/>
        <end position="75"/>
    </location>
</feature>
<feature type="repeat" description="ANK" evidence="3">
    <location>
        <begin position="454"/>
        <end position="487"/>
    </location>
</feature>
<dbReference type="Pfam" id="PF12796">
    <property type="entry name" value="Ank_2"/>
    <property type="match status" value="6"/>
</dbReference>
<dbReference type="Proteomes" id="UP001431783">
    <property type="component" value="Unassembled WGS sequence"/>
</dbReference>
<feature type="repeat" description="ANK" evidence="3">
    <location>
        <begin position="280"/>
        <end position="312"/>
    </location>
</feature>
<dbReference type="PROSITE" id="PS50088">
    <property type="entry name" value="ANK_REPEAT"/>
    <property type="match status" value="11"/>
</dbReference>
<dbReference type="EMBL" id="JARQZJ010000038">
    <property type="protein sequence ID" value="KAK9876750.1"/>
    <property type="molecule type" value="Genomic_DNA"/>
</dbReference>
<dbReference type="PANTHER" id="PTHR24198">
    <property type="entry name" value="ANKYRIN REPEAT AND PROTEIN KINASE DOMAIN-CONTAINING PROTEIN"/>
    <property type="match status" value="1"/>
</dbReference>
<feature type="repeat" description="ANK" evidence="3">
    <location>
        <begin position="214"/>
        <end position="246"/>
    </location>
</feature>
<proteinExistence type="predicted"/>
<evidence type="ECO:0000256" key="3">
    <source>
        <dbReference type="PROSITE-ProRule" id="PRU00023"/>
    </source>
</evidence>
<dbReference type="PANTHER" id="PTHR24198:SF165">
    <property type="entry name" value="ANKYRIN REPEAT-CONTAINING PROTEIN-RELATED"/>
    <property type="match status" value="1"/>
</dbReference>
<reference evidence="4 5" key="1">
    <citation type="submission" date="2023-03" db="EMBL/GenBank/DDBJ databases">
        <title>Genome insight into feeding habits of ladybird beetles.</title>
        <authorList>
            <person name="Li H.-S."/>
            <person name="Huang Y.-H."/>
            <person name="Pang H."/>
        </authorList>
    </citation>
    <scope>NUCLEOTIDE SEQUENCE [LARGE SCALE GENOMIC DNA]</scope>
    <source>
        <strain evidence="4">SYSU_2023b</strain>
        <tissue evidence="4">Whole body</tissue>
    </source>
</reference>
<evidence type="ECO:0000256" key="1">
    <source>
        <dbReference type="ARBA" id="ARBA00022737"/>
    </source>
</evidence>
<evidence type="ECO:0000313" key="4">
    <source>
        <dbReference type="EMBL" id="KAK9876750.1"/>
    </source>
</evidence>
<keyword evidence="2 3" id="KW-0040">ANK repeat</keyword>
<sequence length="731" mass="81473">MNLHKMTESLYSAISSDDADLVKRLLDNGINPNVTFGKSRNLWFRSPLHLACQNGKVNLVKILLDYGAHINIKESVNLNKELILDNYYQTPLYLAVANGHLNVVKLLLKNGVNVNMTNSMNRTALHAVVCMGNPDLSDVGILNRPDNDTKLKILESLIEYGSEINIQDSNGNSPLHLAAKNLCGSSVYATKECSFEVFKLLLEAGAAVNNQNKSGDTALHLTVSKMFTKITNILLNYKSDPNIQNYWGDTPLHKACRCQQDLNALELIKNGANATIYNKYGRTPLIEAIDGSSELVLSTMCQSGANISFRDKNKNTALHYAVEHLDECLQSNVIISSLLKYGSNPNIQNELGNTPLHKACEKLMKDIAMIILDFGGNPNIQNKIGYTPFHYAAESFIDIFEIGVLSALLTSGADPNIQSNMGNTPLHKASMSENENCLRLILQNGGNPNVQNKFGKTPLHEAIESDNCCEASVPLLQHGANPNICDNNGNTCLHLACRINCKDCAWAILKGGGNANAQNCLGDTPTHDLLKNNIGTNITLFALMSHGADFNVTNDKGFTVFTHQTLNYKMAQFILYLYLAEFDMSPELLSMNRLAMFNDYIEEIQRLKDEKVGDNDVSYYNILKASPPDLLKLLKKEDIVDVMGTREYLHIFPHYGDFLDWIYKHALYRKELMENLLEMYDVFPSSMGTLTYHCVEYILSFLNEIDLGKLSVSYKLPNVYLGNSINQEQNL</sequence>
<organism evidence="4 5">
    <name type="scientific">Henosepilachna vigintioctopunctata</name>
    <dbReference type="NCBI Taxonomy" id="420089"/>
    <lineage>
        <taxon>Eukaryota</taxon>
        <taxon>Metazoa</taxon>
        <taxon>Ecdysozoa</taxon>
        <taxon>Arthropoda</taxon>
        <taxon>Hexapoda</taxon>
        <taxon>Insecta</taxon>
        <taxon>Pterygota</taxon>
        <taxon>Neoptera</taxon>
        <taxon>Endopterygota</taxon>
        <taxon>Coleoptera</taxon>
        <taxon>Polyphaga</taxon>
        <taxon>Cucujiformia</taxon>
        <taxon>Coccinelloidea</taxon>
        <taxon>Coccinellidae</taxon>
        <taxon>Epilachninae</taxon>
        <taxon>Epilachnini</taxon>
        <taxon>Henosepilachna</taxon>
    </lineage>
</organism>
<dbReference type="SMART" id="SM00248">
    <property type="entry name" value="ANK"/>
    <property type="match status" value="15"/>
</dbReference>
<dbReference type="PROSITE" id="PS50297">
    <property type="entry name" value="ANK_REP_REGION"/>
    <property type="match status" value="5"/>
</dbReference>
<comment type="caution">
    <text evidence="4">The sequence shown here is derived from an EMBL/GenBank/DDBJ whole genome shotgun (WGS) entry which is preliminary data.</text>
</comment>
<dbReference type="InterPro" id="IPR002110">
    <property type="entry name" value="Ankyrin_rpt"/>
</dbReference>
<evidence type="ECO:0000256" key="2">
    <source>
        <dbReference type="ARBA" id="ARBA00023043"/>
    </source>
</evidence>
<dbReference type="SUPFAM" id="SSF48403">
    <property type="entry name" value="Ankyrin repeat"/>
    <property type="match status" value="2"/>
</dbReference>
<feature type="repeat" description="ANK" evidence="3">
    <location>
        <begin position="247"/>
        <end position="279"/>
    </location>
</feature>
<keyword evidence="5" id="KW-1185">Reference proteome</keyword>
<feature type="repeat" description="ANK" evidence="3">
    <location>
        <begin position="313"/>
        <end position="350"/>
    </location>
</feature>
<dbReference type="Pfam" id="PF13637">
    <property type="entry name" value="Ank_4"/>
    <property type="match status" value="1"/>
</dbReference>
<dbReference type="Gene3D" id="1.25.40.20">
    <property type="entry name" value="Ankyrin repeat-containing domain"/>
    <property type="match status" value="6"/>
</dbReference>
<evidence type="ECO:0000313" key="5">
    <source>
        <dbReference type="Proteomes" id="UP001431783"/>
    </source>
</evidence>
<feature type="repeat" description="ANK" evidence="3">
    <location>
        <begin position="421"/>
        <end position="453"/>
    </location>
</feature>
<protein>
    <submittedName>
        <fullName evidence="4">Uncharacterized protein</fullName>
    </submittedName>
</protein>
<accession>A0AAW1U750</accession>